<evidence type="ECO:0000256" key="7">
    <source>
        <dbReference type="ARBA" id="ARBA00042988"/>
    </source>
</evidence>
<protein>
    <recommendedName>
        <fullName evidence="5">Trans-1,2-dihydrobenzene-1,2-diol dehydrogenase</fullName>
        <ecNumber evidence="4">1.1.1.179</ecNumber>
        <ecNumber evidence="3">1.3.1.20</ecNumber>
    </recommendedName>
    <alternativeName>
        <fullName evidence="8">D-xylose 1-dehydrogenase</fullName>
    </alternativeName>
    <alternativeName>
        <fullName evidence="7">D-xylose-NADP dehydrogenase</fullName>
    </alternativeName>
    <alternativeName>
        <fullName evidence="6">Dimeric dihydrodiol dehydrogenase</fullName>
    </alternativeName>
</protein>
<evidence type="ECO:0000259" key="13">
    <source>
        <dbReference type="Pfam" id="PF22725"/>
    </source>
</evidence>
<feature type="signal peptide" evidence="11">
    <location>
        <begin position="1"/>
        <end position="20"/>
    </location>
</feature>
<evidence type="ECO:0000256" key="3">
    <source>
        <dbReference type="ARBA" id="ARBA00038853"/>
    </source>
</evidence>
<dbReference type="GO" id="GO:0047115">
    <property type="term" value="F:trans-1,2-dihydrobenzene-1,2-diol dehydrogenase activity"/>
    <property type="evidence" value="ECO:0007669"/>
    <property type="project" value="UniProtKB-EC"/>
</dbReference>
<dbReference type="OrthoDB" id="2129491at2759"/>
<dbReference type="GO" id="GO:0047837">
    <property type="term" value="F:D-xylose 1-dehydrogenase (NADP+) activity"/>
    <property type="evidence" value="ECO:0007669"/>
    <property type="project" value="UniProtKB-EC"/>
</dbReference>
<evidence type="ECO:0000256" key="11">
    <source>
        <dbReference type="SAM" id="SignalP"/>
    </source>
</evidence>
<dbReference type="EC" id="1.1.1.179" evidence="4"/>
<organism evidence="14 15">
    <name type="scientific">Ramazzottius varieornatus</name>
    <name type="common">Water bear</name>
    <name type="synonym">Tardigrade</name>
    <dbReference type="NCBI Taxonomy" id="947166"/>
    <lineage>
        <taxon>Eukaryota</taxon>
        <taxon>Metazoa</taxon>
        <taxon>Ecdysozoa</taxon>
        <taxon>Tardigrada</taxon>
        <taxon>Eutardigrada</taxon>
        <taxon>Parachela</taxon>
        <taxon>Hypsibioidea</taxon>
        <taxon>Ramazzottiidae</taxon>
        <taxon>Ramazzottius</taxon>
    </lineage>
</organism>
<dbReference type="PANTHER" id="PTHR22604">
    <property type="entry name" value="OXIDOREDUCTASES"/>
    <property type="match status" value="1"/>
</dbReference>
<dbReference type="STRING" id="947166.A0A1D1VDI1"/>
<feature type="chain" id="PRO_5008898320" description="Trans-1,2-dihydrobenzene-1,2-diol dehydrogenase" evidence="11">
    <location>
        <begin position="21"/>
        <end position="395"/>
    </location>
</feature>
<sequence>MRMTGLCVVLGVLLLGFVAAEGNVTDASTTGATVASTTGSLDGPLKWGIVAAGKISNDWAAALASLPKEEHQMVAIAARDAGRAADFAKTFNIPKSYGSYAELAKDPNVNIVYIGTIHPTHYEIVKMMLENDKHVLCEKPMTLWVNHTEELVQLAREKKKFLQEAVWSRFFPAYRTLRQVLKEEKIGEMKMVSAVMGIAMPNTPRLHRKHLGGGALMDLGSYTIQLAVAVFGNEMPETIKAVATLNNESVDTNLAMILQWKSGGIAQLSASSLVLMNNDAMIFGTNGTIKLPGHFWCPDEIVYKRTTEGLQTLKHEKREFPKIDHKTNFKHGAGMVYQAQEVHRSISNGFLESPLMTHDESILFAKIEQEVKKQIGVTYQDLYKDQKYCGENCNV</sequence>
<dbReference type="InterPro" id="IPR050984">
    <property type="entry name" value="Gfo/Idh/MocA_domain"/>
</dbReference>
<dbReference type="EC" id="1.3.1.20" evidence="3"/>
<name>A0A1D1VDI1_RAMVA</name>
<dbReference type="InterPro" id="IPR055170">
    <property type="entry name" value="GFO_IDH_MocA-like_dom"/>
</dbReference>
<comment type="catalytic activity">
    <reaction evidence="10">
        <text>D-xylose + NADP(+) = D-xylono-1,5-lactone + NADPH + H(+)</text>
        <dbReference type="Rhea" id="RHEA:22000"/>
        <dbReference type="ChEBI" id="CHEBI:15378"/>
        <dbReference type="ChEBI" id="CHEBI:15867"/>
        <dbReference type="ChEBI" id="CHEBI:53455"/>
        <dbReference type="ChEBI" id="CHEBI:57783"/>
        <dbReference type="ChEBI" id="CHEBI:58349"/>
        <dbReference type="EC" id="1.1.1.179"/>
    </reaction>
</comment>
<dbReference type="SUPFAM" id="SSF55347">
    <property type="entry name" value="Glyceraldehyde-3-phosphate dehydrogenase-like, C-terminal domain"/>
    <property type="match status" value="1"/>
</dbReference>
<dbReference type="Pfam" id="PF01408">
    <property type="entry name" value="GFO_IDH_MocA"/>
    <property type="match status" value="1"/>
</dbReference>
<evidence type="ECO:0000256" key="10">
    <source>
        <dbReference type="ARBA" id="ARBA00049233"/>
    </source>
</evidence>
<dbReference type="Proteomes" id="UP000186922">
    <property type="component" value="Unassembled WGS sequence"/>
</dbReference>
<evidence type="ECO:0000256" key="5">
    <source>
        <dbReference type="ARBA" id="ARBA00040603"/>
    </source>
</evidence>
<evidence type="ECO:0000256" key="1">
    <source>
        <dbReference type="ARBA" id="ARBA00010928"/>
    </source>
</evidence>
<comment type="catalytic activity">
    <reaction evidence="9">
        <text>(1R,2R)-1,2-dihydrobenzene-1,2-diol + NADP(+) = catechol + NADPH + H(+)</text>
        <dbReference type="Rhea" id="RHEA:16729"/>
        <dbReference type="ChEBI" id="CHEBI:10702"/>
        <dbReference type="ChEBI" id="CHEBI:15378"/>
        <dbReference type="ChEBI" id="CHEBI:18135"/>
        <dbReference type="ChEBI" id="CHEBI:57783"/>
        <dbReference type="ChEBI" id="CHEBI:58349"/>
        <dbReference type="EC" id="1.3.1.20"/>
    </reaction>
</comment>
<keyword evidence="2" id="KW-0560">Oxidoreductase</keyword>
<dbReference type="AlphaFoldDB" id="A0A1D1VDI1"/>
<dbReference type="PANTHER" id="PTHR22604:SF105">
    <property type="entry name" value="TRANS-1,2-DIHYDROBENZENE-1,2-DIOL DEHYDROGENASE"/>
    <property type="match status" value="1"/>
</dbReference>
<dbReference type="EMBL" id="BDGG01000005">
    <property type="protein sequence ID" value="GAU99711.1"/>
    <property type="molecule type" value="Genomic_DNA"/>
</dbReference>
<dbReference type="Gene3D" id="3.30.360.10">
    <property type="entry name" value="Dihydrodipicolinate Reductase, domain 2"/>
    <property type="match status" value="1"/>
</dbReference>
<keyword evidence="11" id="KW-0732">Signal</keyword>
<accession>A0A1D1VDI1</accession>
<comment type="similarity">
    <text evidence="1">Belongs to the Gfo/Idh/MocA family.</text>
</comment>
<dbReference type="SUPFAM" id="SSF51735">
    <property type="entry name" value="NAD(P)-binding Rossmann-fold domains"/>
    <property type="match status" value="1"/>
</dbReference>
<dbReference type="GO" id="GO:0000166">
    <property type="term" value="F:nucleotide binding"/>
    <property type="evidence" value="ECO:0007669"/>
    <property type="project" value="InterPro"/>
</dbReference>
<evidence type="ECO:0000259" key="12">
    <source>
        <dbReference type="Pfam" id="PF01408"/>
    </source>
</evidence>
<evidence type="ECO:0000256" key="4">
    <source>
        <dbReference type="ARBA" id="ARBA00038984"/>
    </source>
</evidence>
<feature type="domain" description="Gfo/Idh/MocA-like oxidoreductase N-terminal" evidence="12">
    <location>
        <begin position="46"/>
        <end position="163"/>
    </location>
</feature>
<dbReference type="Pfam" id="PF22725">
    <property type="entry name" value="GFO_IDH_MocA_C3"/>
    <property type="match status" value="1"/>
</dbReference>
<proteinExistence type="inferred from homology"/>
<comment type="caution">
    <text evidence="14">The sequence shown here is derived from an EMBL/GenBank/DDBJ whole genome shotgun (WGS) entry which is preliminary data.</text>
</comment>
<evidence type="ECO:0000313" key="15">
    <source>
        <dbReference type="Proteomes" id="UP000186922"/>
    </source>
</evidence>
<evidence type="ECO:0000256" key="6">
    <source>
        <dbReference type="ARBA" id="ARBA00042926"/>
    </source>
</evidence>
<evidence type="ECO:0000256" key="2">
    <source>
        <dbReference type="ARBA" id="ARBA00023002"/>
    </source>
</evidence>
<evidence type="ECO:0000313" key="14">
    <source>
        <dbReference type="EMBL" id="GAU99711.1"/>
    </source>
</evidence>
<dbReference type="Gene3D" id="3.40.50.720">
    <property type="entry name" value="NAD(P)-binding Rossmann-like Domain"/>
    <property type="match status" value="1"/>
</dbReference>
<evidence type="ECO:0000256" key="9">
    <source>
        <dbReference type="ARBA" id="ARBA00047423"/>
    </source>
</evidence>
<reference evidence="14 15" key="1">
    <citation type="journal article" date="2016" name="Nat. Commun.">
        <title>Extremotolerant tardigrade genome and improved radiotolerance of human cultured cells by tardigrade-unique protein.</title>
        <authorList>
            <person name="Hashimoto T."/>
            <person name="Horikawa D.D."/>
            <person name="Saito Y."/>
            <person name="Kuwahara H."/>
            <person name="Kozuka-Hata H."/>
            <person name="Shin-I T."/>
            <person name="Minakuchi Y."/>
            <person name="Ohishi K."/>
            <person name="Motoyama A."/>
            <person name="Aizu T."/>
            <person name="Enomoto A."/>
            <person name="Kondo K."/>
            <person name="Tanaka S."/>
            <person name="Hara Y."/>
            <person name="Koshikawa S."/>
            <person name="Sagara H."/>
            <person name="Miura T."/>
            <person name="Yokobori S."/>
            <person name="Miyagawa K."/>
            <person name="Suzuki Y."/>
            <person name="Kubo T."/>
            <person name="Oyama M."/>
            <person name="Kohara Y."/>
            <person name="Fujiyama A."/>
            <person name="Arakawa K."/>
            <person name="Katayama T."/>
            <person name="Toyoda A."/>
            <person name="Kunieda T."/>
        </authorList>
    </citation>
    <scope>NUCLEOTIDE SEQUENCE [LARGE SCALE GENOMIC DNA]</scope>
    <source>
        <strain evidence="14 15">YOKOZUNA-1</strain>
    </source>
</reference>
<dbReference type="InterPro" id="IPR036291">
    <property type="entry name" value="NAD(P)-bd_dom_sf"/>
</dbReference>
<feature type="domain" description="GFO/IDH/MocA-like oxidoreductase" evidence="13">
    <location>
        <begin position="174"/>
        <end position="289"/>
    </location>
</feature>
<keyword evidence="15" id="KW-1185">Reference proteome</keyword>
<dbReference type="InterPro" id="IPR000683">
    <property type="entry name" value="Gfo/Idh/MocA-like_OxRdtase_N"/>
</dbReference>
<evidence type="ECO:0000256" key="8">
    <source>
        <dbReference type="ARBA" id="ARBA00043025"/>
    </source>
</evidence>
<gene>
    <name evidence="14" type="primary">RvY_10670-1</name>
    <name evidence="14" type="synonym">RvY_10670.1</name>
    <name evidence="14" type="ORF">RvY_10670</name>
</gene>